<sequence>NTFIRLSTALRIGGYTDGLISCNDRDFAIRALELGDLEIQYTRRVTVDWHINQSPDAF</sequence>
<reference evidence="1 2" key="1">
    <citation type="journal article" date="2018" name="Nat. Biotechnol.">
        <title>A standardized bacterial taxonomy based on genome phylogeny substantially revises the tree of life.</title>
        <authorList>
            <person name="Parks D.H."/>
            <person name="Chuvochina M."/>
            <person name="Waite D.W."/>
            <person name="Rinke C."/>
            <person name="Skarshewski A."/>
            <person name="Chaumeil P.A."/>
            <person name="Hugenholtz P."/>
        </authorList>
    </citation>
    <scope>NUCLEOTIDE SEQUENCE [LARGE SCALE GENOMIC DNA]</scope>
    <source>
        <strain evidence="1">UBA9380</strain>
    </source>
</reference>
<dbReference type="AlphaFoldDB" id="A0A352IRN0"/>
<accession>A0A352IRN0</accession>
<evidence type="ECO:0000313" key="2">
    <source>
        <dbReference type="Proteomes" id="UP000263489"/>
    </source>
</evidence>
<name>A0A352IRN0_9GAMM</name>
<proteinExistence type="predicted"/>
<gene>
    <name evidence="1" type="ORF">DC045_07305</name>
</gene>
<comment type="caution">
    <text evidence="1">The sequence shown here is derived from an EMBL/GenBank/DDBJ whole genome shotgun (WGS) entry which is preliminary data.</text>
</comment>
<dbReference type="GO" id="GO:0016740">
    <property type="term" value="F:transferase activity"/>
    <property type="evidence" value="ECO:0007669"/>
    <property type="project" value="UniProtKB-KW"/>
</dbReference>
<organism evidence="1 2">
    <name type="scientific">Marinobacter adhaerens</name>
    <dbReference type="NCBI Taxonomy" id="1033846"/>
    <lineage>
        <taxon>Bacteria</taxon>
        <taxon>Pseudomonadati</taxon>
        <taxon>Pseudomonadota</taxon>
        <taxon>Gammaproteobacteria</taxon>
        <taxon>Pseudomonadales</taxon>
        <taxon>Marinobacteraceae</taxon>
        <taxon>Marinobacter</taxon>
    </lineage>
</organism>
<evidence type="ECO:0000313" key="1">
    <source>
        <dbReference type="EMBL" id="HBC34113.1"/>
    </source>
</evidence>
<feature type="non-terminal residue" evidence="1">
    <location>
        <position position="1"/>
    </location>
</feature>
<keyword evidence="1" id="KW-0808">Transferase</keyword>
<protein>
    <submittedName>
        <fullName evidence="1">Glycosyltransferase</fullName>
    </submittedName>
</protein>
<dbReference type="EMBL" id="DNNA01000117">
    <property type="protein sequence ID" value="HBC34113.1"/>
    <property type="molecule type" value="Genomic_DNA"/>
</dbReference>
<dbReference type="Proteomes" id="UP000263489">
    <property type="component" value="Unassembled WGS sequence"/>
</dbReference>
<feature type="non-terminal residue" evidence="1">
    <location>
        <position position="58"/>
    </location>
</feature>